<name>A0A8T1V9E8_9STRA</name>
<organism evidence="3 4">
    <name type="scientific">Phytophthora pseudosyringae</name>
    <dbReference type="NCBI Taxonomy" id="221518"/>
    <lineage>
        <taxon>Eukaryota</taxon>
        <taxon>Sar</taxon>
        <taxon>Stramenopiles</taxon>
        <taxon>Oomycota</taxon>
        <taxon>Peronosporomycetes</taxon>
        <taxon>Peronosporales</taxon>
        <taxon>Peronosporaceae</taxon>
        <taxon>Phytophthora</taxon>
    </lineage>
</organism>
<keyword evidence="4" id="KW-1185">Reference proteome</keyword>
<sequence>MEVQRRPSKNGLTPATTASSPSQTGPTVAQVVAAVPTSKQRWTRSSRLWCKAAKLVLNVMRPACSSGPLTWLLTFTFTLGNIFTGKPPADQSDADLLCMTTMVATSCHCITVLAPYALSLQKFSHLDGTPWTLFQLVTRLTKKVWCFYFAVHVLAIGATYAIVSAAHDFSAVFKTHLYLSCMWNSLYRAAVDEASRFVYQRETMEGDRRGYVNNAPHWKRYCQAVGRATNFTVIAIVAASLVHICSVLDLLQSNFATLKFSIGSVALKSIVLTITKWLALKRGGTHLRKIYVLTAVPTVLINTQVRLVLLRNGKSGSSLRSFLELGMLEPSMRMTKVWHLRRTMGHQKRVQGNRRGETKPVAAVQAGVRRVSTILPLSKSSEHRLVRSATIFDARQSLLHFHAAESHAEMCSEYIAIICSTSIFFFLQHHPRFGWHNEKESDLVEWEETLLAGVWQVGIEVVVDFICCVFELANGIPLHAAERLGGFLTAVFTSSALVSVSISTILCAHEAGSTQL</sequence>
<keyword evidence="2" id="KW-0812">Transmembrane</keyword>
<evidence type="ECO:0000313" key="4">
    <source>
        <dbReference type="Proteomes" id="UP000694044"/>
    </source>
</evidence>
<keyword evidence="2" id="KW-0472">Membrane</keyword>
<evidence type="ECO:0000256" key="2">
    <source>
        <dbReference type="SAM" id="Phobius"/>
    </source>
</evidence>
<proteinExistence type="predicted"/>
<gene>
    <name evidence="3" type="ORF">PHYPSEUDO_011428</name>
</gene>
<dbReference type="EMBL" id="JAGDFM010000508">
    <property type="protein sequence ID" value="KAG7377576.1"/>
    <property type="molecule type" value="Genomic_DNA"/>
</dbReference>
<evidence type="ECO:0000313" key="3">
    <source>
        <dbReference type="EMBL" id="KAG7377576.1"/>
    </source>
</evidence>
<feature type="compositionally biased region" description="Low complexity" evidence="1">
    <location>
        <begin position="13"/>
        <end position="27"/>
    </location>
</feature>
<reference evidence="3" key="1">
    <citation type="submission" date="2021-02" db="EMBL/GenBank/DDBJ databases">
        <authorList>
            <person name="Palmer J.M."/>
        </authorList>
    </citation>
    <scope>NUCLEOTIDE SEQUENCE</scope>
    <source>
        <strain evidence="3">SCRP734</strain>
    </source>
</reference>
<dbReference type="OrthoDB" id="121716at2759"/>
<protein>
    <recommendedName>
        <fullName evidence="5">Transmembrane protein</fullName>
    </recommendedName>
</protein>
<dbReference type="Proteomes" id="UP000694044">
    <property type="component" value="Unassembled WGS sequence"/>
</dbReference>
<keyword evidence="2" id="KW-1133">Transmembrane helix</keyword>
<feature type="region of interest" description="Disordered" evidence="1">
    <location>
        <begin position="1"/>
        <end position="27"/>
    </location>
</feature>
<accession>A0A8T1V9E8</accession>
<evidence type="ECO:0000256" key="1">
    <source>
        <dbReference type="SAM" id="MobiDB-lite"/>
    </source>
</evidence>
<dbReference type="AlphaFoldDB" id="A0A8T1V9E8"/>
<comment type="caution">
    <text evidence="3">The sequence shown here is derived from an EMBL/GenBank/DDBJ whole genome shotgun (WGS) entry which is preliminary data.</text>
</comment>
<feature type="transmembrane region" description="Helical" evidence="2">
    <location>
        <begin position="144"/>
        <end position="163"/>
    </location>
</feature>
<evidence type="ECO:0008006" key="5">
    <source>
        <dbReference type="Google" id="ProtNLM"/>
    </source>
</evidence>